<name>A0A244CL26_PSEDV</name>
<evidence type="ECO:0000313" key="2">
    <source>
        <dbReference type="EMBL" id="OUL56002.1"/>
    </source>
</evidence>
<feature type="chain" id="PRO_5013394855" evidence="1">
    <location>
        <begin position="32"/>
        <end position="348"/>
    </location>
</feature>
<reference evidence="2 3" key="1">
    <citation type="submission" date="2017-02" db="EMBL/GenBank/DDBJ databases">
        <title>Pseudoalteromonas ulvae TC14 Genome.</title>
        <authorList>
            <person name="Molmeret M."/>
        </authorList>
    </citation>
    <scope>NUCLEOTIDE SEQUENCE [LARGE SCALE GENOMIC DNA]</scope>
    <source>
        <strain evidence="2">TC14</strain>
    </source>
</reference>
<accession>A0A244CL26</accession>
<proteinExistence type="predicted"/>
<gene>
    <name evidence="2" type="ORF">B1199_20070</name>
</gene>
<dbReference type="Proteomes" id="UP000194841">
    <property type="component" value="Unassembled WGS sequence"/>
</dbReference>
<dbReference type="NCBIfam" id="NF038116">
    <property type="entry name" value="Sden1266_dom"/>
    <property type="match status" value="2"/>
</dbReference>
<dbReference type="EMBL" id="MWPV01000008">
    <property type="protein sequence ID" value="OUL56002.1"/>
    <property type="molecule type" value="Genomic_DNA"/>
</dbReference>
<organism evidence="2 3">
    <name type="scientific">Pseudoalteromonas ulvae</name>
    <dbReference type="NCBI Taxonomy" id="107327"/>
    <lineage>
        <taxon>Bacteria</taxon>
        <taxon>Pseudomonadati</taxon>
        <taxon>Pseudomonadota</taxon>
        <taxon>Gammaproteobacteria</taxon>
        <taxon>Alteromonadales</taxon>
        <taxon>Pseudoalteromonadaceae</taxon>
        <taxon>Pseudoalteromonas</taxon>
    </lineage>
</organism>
<protein>
    <submittedName>
        <fullName evidence="2">Uncharacterized protein</fullName>
    </submittedName>
</protein>
<comment type="caution">
    <text evidence="2">The sequence shown here is derived from an EMBL/GenBank/DDBJ whole genome shotgun (WGS) entry which is preliminary data.</text>
</comment>
<evidence type="ECO:0000256" key="1">
    <source>
        <dbReference type="SAM" id="SignalP"/>
    </source>
</evidence>
<feature type="signal peptide" evidence="1">
    <location>
        <begin position="1"/>
        <end position="31"/>
    </location>
</feature>
<keyword evidence="1" id="KW-0732">Signal</keyword>
<keyword evidence="3" id="KW-1185">Reference proteome</keyword>
<dbReference type="AlphaFoldDB" id="A0A244CL26"/>
<evidence type="ECO:0000313" key="3">
    <source>
        <dbReference type="Proteomes" id="UP000194841"/>
    </source>
</evidence>
<sequence length="348" mass="39254">MHINNEIATMKQLLSIYLLLISPLLCANAFAQQSAHSTAIKTSQINAQHTVLSAEQQTQKIHAANTAQSDVWVYQLGTELQQDHDQDGFYQNLTLRLDLDTRYQNQQVAVVFYLTHPSGQMSTLLQSNYFSLSGNHSGDSQLFEFQFLSPLASGYYQISFDVLDQQGHTILQAANDQFSALQDLAFESQQYDQDASLSIYSIQLDLERDQDIDGYYETFTLHLDADSQYQSQRVIAELIIDNQLVYTSNPFTLYGHSSNDKQHFSVALKQGFYPAHYDVELLIRDASYGNQLHSLNASAWASLGHIALESQNYVNAHNDVYIEVEHSAGSLTWLLLLLLVGLGLKRLN</sequence>